<feature type="non-terminal residue" evidence="6">
    <location>
        <position position="245"/>
    </location>
</feature>
<keyword evidence="2" id="KW-0677">Repeat</keyword>
<dbReference type="Gene3D" id="2.10.25.10">
    <property type="entry name" value="Laminin"/>
    <property type="match status" value="2"/>
</dbReference>
<dbReference type="EMBL" id="CAJNOC010001820">
    <property type="protein sequence ID" value="CAF0893510.1"/>
    <property type="molecule type" value="Genomic_DNA"/>
</dbReference>
<protein>
    <recommendedName>
        <fullName evidence="5">EGF-like domain-containing protein</fullName>
    </recommendedName>
</protein>
<dbReference type="InterPro" id="IPR000742">
    <property type="entry name" value="EGF"/>
</dbReference>
<feature type="domain" description="EGF-like" evidence="5">
    <location>
        <begin position="54"/>
        <end position="90"/>
    </location>
</feature>
<dbReference type="AlphaFoldDB" id="A0A813Z4Q6"/>
<evidence type="ECO:0000313" key="7">
    <source>
        <dbReference type="Proteomes" id="UP000663879"/>
    </source>
</evidence>
<dbReference type="CDD" id="cd00054">
    <property type="entry name" value="EGF_CA"/>
    <property type="match status" value="1"/>
</dbReference>
<evidence type="ECO:0000256" key="4">
    <source>
        <dbReference type="PROSITE-ProRule" id="PRU00076"/>
    </source>
</evidence>
<feature type="domain" description="EGF-like" evidence="5">
    <location>
        <begin position="8"/>
        <end position="52"/>
    </location>
</feature>
<evidence type="ECO:0000256" key="1">
    <source>
        <dbReference type="ARBA" id="ARBA00022536"/>
    </source>
</evidence>
<dbReference type="Pfam" id="PF00008">
    <property type="entry name" value="EGF"/>
    <property type="match status" value="1"/>
</dbReference>
<comment type="caution">
    <text evidence="4">Lacks conserved residue(s) required for the propagation of feature annotation.</text>
</comment>
<dbReference type="SMART" id="SM00181">
    <property type="entry name" value="EGF"/>
    <property type="match status" value="2"/>
</dbReference>
<keyword evidence="7" id="KW-1185">Reference proteome</keyword>
<name>A0A813Z4Q6_9BILA</name>
<reference evidence="6" key="1">
    <citation type="submission" date="2021-02" db="EMBL/GenBank/DDBJ databases">
        <authorList>
            <person name="Nowell W R."/>
        </authorList>
    </citation>
    <scope>NUCLEOTIDE SEQUENCE</scope>
    <source>
        <strain evidence="6">Ploen Becks lab</strain>
    </source>
</reference>
<feature type="disulfide bond" evidence="4">
    <location>
        <begin position="17"/>
        <end position="34"/>
    </location>
</feature>
<dbReference type="PROSITE" id="PS00022">
    <property type="entry name" value="EGF_1"/>
    <property type="match status" value="1"/>
</dbReference>
<organism evidence="6 7">
    <name type="scientific">Brachionus calyciflorus</name>
    <dbReference type="NCBI Taxonomy" id="104777"/>
    <lineage>
        <taxon>Eukaryota</taxon>
        <taxon>Metazoa</taxon>
        <taxon>Spiralia</taxon>
        <taxon>Gnathifera</taxon>
        <taxon>Rotifera</taxon>
        <taxon>Eurotatoria</taxon>
        <taxon>Monogononta</taxon>
        <taxon>Pseudotrocha</taxon>
        <taxon>Ploima</taxon>
        <taxon>Brachionidae</taxon>
        <taxon>Brachionus</taxon>
    </lineage>
</organism>
<evidence type="ECO:0000259" key="5">
    <source>
        <dbReference type="PROSITE" id="PS50026"/>
    </source>
</evidence>
<sequence>IGSSCQYDVKPCSSNPCLNNGICIDDLSNNVYKCKCLTKEDQTEIYFGRNCEFKTNFCQNETCSNNGYCIENQNNPKCKCFNSYKGDRCESKSNEIIVIETIARSTSIFAVIIIFLTYSDYLWLNNVIFAKEMQKLSPNFIQPKLPRSKELNELFDKTHPVVCDKVRLRQEKQNSAQSTTTEIIPIGSIVYLNFEGLLNKLEPRFKGPYTIKAHTKRCNYKVANALEEILPESFPLDKLKIVQQD</sequence>
<dbReference type="PANTHER" id="PTHR24049">
    <property type="entry name" value="CRUMBS FAMILY MEMBER"/>
    <property type="match status" value="1"/>
</dbReference>
<proteinExistence type="predicted"/>
<keyword evidence="3 4" id="KW-1015">Disulfide bond</keyword>
<gene>
    <name evidence="6" type="ORF">OXX778_LOCUS11033</name>
</gene>
<dbReference type="PROSITE" id="PS50026">
    <property type="entry name" value="EGF_3"/>
    <property type="match status" value="2"/>
</dbReference>
<accession>A0A813Z4Q6</accession>
<keyword evidence="1 4" id="KW-0245">EGF-like domain</keyword>
<dbReference type="InterPro" id="IPR051022">
    <property type="entry name" value="Notch_Cell-Fate_Det"/>
</dbReference>
<dbReference type="OrthoDB" id="7726766at2759"/>
<dbReference type="SUPFAM" id="SSF57196">
    <property type="entry name" value="EGF/Laminin"/>
    <property type="match status" value="2"/>
</dbReference>
<dbReference type="Proteomes" id="UP000663879">
    <property type="component" value="Unassembled WGS sequence"/>
</dbReference>
<feature type="disulfide bond" evidence="4">
    <location>
        <begin position="80"/>
        <end position="89"/>
    </location>
</feature>
<evidence type="ECO:0000313" key="6">
    <source>
        <dbReference type="EMBL" id="CAF0893510.1"/>
    </source>
</evidence>
<evidence type="ECO:0000256" key="2">
    <source>
        <dbReference type="ARBA" id="ARBA00022737"/>
    </source>
</evidence>
<evidence type="ECO:0000256" key="3">
    <source>
        <dbReference type="ARBA" id="ARBA00023157"/>
    </source>
</evidence>
<comment type="caution">
    <text evidence="6">The sequence shown here is derived from an EMBL/GenBank/DDBJ whole genome shotgun (WGS) entry which is preliminary data.</text>
</comment>